<accession>A0A381NSU5</accession>
<dbReference type="EMBL" id="UINC01000555">
    <property type="protein sequence ID" value="SUZ57369.1"/>
    <property type="molecule type" value="Genomic_DNA"/>
</dbReference>
<organism evidence="1">
    <name type="scientific">marine metagenome</name>
    <dbReference type="NCBI Taxonomy" id="408172"/>
    <lineage>
        <taxon>unclassified sequences</taxon>
        <taxon>metagenomes</taxon>
        <taxon>ecological metagenomes</taxon>
    </lineage>
</organism>
<proteinExistence type="predicted"/>
<protein>
    <submittedName>
        <fullName evidence="1">Uncharacterized protein</fullName>
    </submittedName>
</protein>
<evidence type="ECO:0000313" key="1">
    <source>
        <dbReference type="EMBL" id="SUZ57369.1"/>
    </source>
</evidence>
<name>A0A381NSU5_9ZZZZ</name>
<sequence length="41" mass="4663">MDSLQIRPVEAEEVVLGKFSEHSITQAIAQQPRHLLNHPSR</sequence>
<gene>
    <name evidence="1" type="ORF">METZ01_LOCUS10223</name>
</gene>
<reference evidence="1" key="1">
    <citation type="submission" date="2018-05" db="EMBL/GenBank/DDBJ databases">
        <authorList>
            <person name="Lanie J.A."/>
            <person name="Ng W.-L."/>
            <person name="Kazmierczak K.M."/>
            <person name="Andrzejewski T.M."/>
            <person name="Davidsen T.M."/>
            <person name="Wayne K.J."/>
            <person name="Tettelin H."/>
            <person name="Glass J.I."/>
            <person name="Rusch D."/>
            <person name="Podicherti R."/>
            <person name="Tsui H.-C.T."/>
            <person name="Winkler M.E."/>
        </authorList>
    </citation>
    <scope>NUCLEOTIDE SEQUENCE</scope>
</reference>
<dbReference type="AlphaFoldDB" id="A0A381NSU5"/>